<dbReference type="SUPFAM" id="SSF53448">
    <property type="entry name" value="Nucleotide-diphospho-sugar transferases"/>
    <property type="match status" value="1"/>
</dbReference>
<comment type="pathway">
    <text evidence="2">Protein modification; protein glycosylation.</text>
</comment>
<dbReference type="Pfam" id="PF22794">
    <property type="entry name" value="jr-ZPR1"/>
    <property type="match status" value="2"/>
</dbReference>
<dbReference type="Pfam" id="PF02709">
    <property type="entry name" value="Glyco_transf_7C"/>
    <property type="match status" value="1"/>
</dbReference>
<dbReference type="InterPro" id="IPR056180">
    <property type="entry name" value="ZPR1_jr_dom"/>
</dbReference>
<dbReference type="PANTHER" id="PTHR10876:SF0">
    <property type="entry name" value="ZINC FINGER PROTEIN ZPR1"/>
    <property type="match status" value="1"/>
</dbReference>
<dbReference type="InterPro" id="IPR003859">
    <property type="entry name" value="Galactosyl_T"/>
</dbReference>
<comment type="similarity">
    <text evidence="4">Belongs to the ZPR1 family.</text>
</comment>
<keyword evidence="17" id="KW-1185">Reference proteome</keyword>
<comment type="subcellular location">
    <subcellularLocation>
        <location evidence="1">Membrane</location>
        <topology evidence="1">Single-pass type II membrane protein</topology>
    </subcellularLocation>
</comment>
<dbReference type="GO" id="GO:0016757">
    <property type="term" value="F:glycosyltransferase activity"/>
    <property type="evidence" value="ECO:0007669"/>
    <property type="project" value="UniProtKB-KW"/>
</dbReference>
<dbReference type="Gene3D" id="2.60.120.1040">
    <property type="entry name" value="ZPR1, A/B domain"/>
    <property type="match status" value="2"/>
</dbReference>
<comment type="similarity">
    <text evidence="3">Belongs to the glycosyltransferase 7 family.</text>
</comment>
<dbReference type="InterPro" id="IPR042452">
    <property type="entry name" value="ZPR1_Znf1/2"/>
</dbReference>
<keyword evidence="8" id="KW-0479">Metal-binding</keyword>
<sequence length="800" mass="90521">MGRDQYSMGKDTLGRLKVLTESPMFEKLEEMMPELESGGRYRPPNCQSRHKMAIVIPYRDREEHLRTFLLNIHPMLERQQLDYGIYIVEENGNGKFNRAKLMNIGFLEALKQYDYQCFIFHDVDLIPEDDRNLYTCPDQPRHMSVAIDKFSYRLPYKDLFGGVSALTTEQFKRINGFSNEFWGWGGEDDDMSNRVRHYGYKISRYSASIARYKMLKHKGDTPNPDRYKKLYSGKRRYKTDGINNIKYKVVDLVFKRLYTWILVDLKSPGFRGNGCQNKPMNPVVRREALVGATSADSAYLPIGQCQALCPQNCLIIWSPKQISKNIIDNSLTDSLTALPDICIRVRFITEELIRTLMSDTKKSGVFDDLRDLVETIDSSTTTTSGTDEQLLTQIDDTLCMSCGDVGTTRMLLTDIPFFRQVVVVSFECHNCGDTNNELQPVQQIGERAVRFAVRCQTPQDLSRRVVKTEWAEIEIPELEFEVKKQTGLITTIEGIIERAIDGLKQLIKRMTSDVPEVDQTGPESTDHQKICDFILKLTQLKDGNQSFTFILTDISGNSFVESLCAPPEADPSVESNRYIRTIAEDKILGIYDAETTADDKDSALKDEVLQFATNCPNCSAPAFTNMKITQIPHFKEVVIMATNCDSCGHKTNEVKPGSGIEEKGIRITLKIGDNSDLERDVVISDTCSVDIPELDIHLTSTGSGKYTTVEGVAHDMAEDIQTNPFLGGDSAKEEVRQKMDELVAKLSVERLIGLTLILDDPCGNSYVSGEGQALHVHRYSRTFEQNEDLGLNDIKTENYN</sequence>
<evidence type="ECO:0000256" key="4">
    <source>
        <dbReference type="ARBA" id="ARBA00008354"/>
    </source>
</evidence>
<dbReference type="InterPro" id="IPR027995">
    <property type="entry name" value="Galactosyl_T_N"/>
</dbReference>
<protein>
    <recommendedName>
        <fullName evidence="15">Zinc finger ZPR1-type domain-containing protein</fullName>
    </recommendedName>
</protein>
<dbReference type="AlphaFoldDB" id="A0A7R9LP89"/>
<reference evidence="16" key="1">
    <citation type="submission" date="2020-11" db="EMBL/GenBank/DDBJ databases">
        <authorList>
            <person name="Tran Van P."/>
        </authorList>
    </citation>
    <scope>NUCLEOTIDE SEQUENCE</scope>
</reference>
<evidence type="ECO:0000313" key="16">
    <source>
        <dbReference type="EMBL" id="CAD7644107.1"/>
    </source>
</evidence>
<dbReference type="GO" id="GO:0005634">
    <property type="term" value="C:nucleus"/>
    <property type="evidence" value="ECO:0007669"/>
    <property type="project" value="TreeGrafter"/>
</dbReference>
<evidence type="ECO:0000256" key="8">
    <source>
        <dbReference type="ARBA" id="ARBA00022723"/>
    </source>
</evidence>
<dbReference type="InterPro" id="IPR040141">
    <property type="entry name" value="ZPR1"/>
</dbReference>
<dbReference type="InterPro" id="IPR004457">
    <property type="entry name" value="Znf_ZPR1"/>
</dbReference>
<dbReference type="Gene3D" id="3.90.550.10">
    <property type="entry name" value="Spore Coat Polysaccharide Biosynthesis Protein SpsA, Chain A"/>
    <property type="match status" value="1"/>
</dbReference>
<evidence type="ECO:0000256" key="12">
    <source>
        <dbReference type="ARBA" id="ARBA00022989"/>
    </source>
</evidence>
<dbReference type="NCBIfam" id="TIGR00310">
    <property type="entry name" value="ZPR1_znf"/>
    <property type="match status" value="2"/>
</dbReference>
<dbReference type="InterPro" id="IPR042451">
    <property type="entry name" value="ZPR1_A/B_dom"/>
</dbReference>
<dbReference type="Pfam" id="PF13733">
    <property type="entry name" value="Glyco_transf_7N"/>
    <property type="match status" value="1"/>
</dbReference>
<keyword evidence="9" id="KW-0863">Zinc-finger</keyword>
<feature type="domain" description="Zinc finger ZPR1-type" evidence="15">
    <location>
        <begin position="613"/>
        <end position="769"/>
    </location>
</feature>
<keyword evidence="5" id="KW-0328">Glycosyltransferase</keyword>
<proteinExistence type="inferred from homology"/>
<dbReference type="OrthoDB" id="308464at2759"/>
<evidence type="ECO:0000256" key="3">
    <source>
        <dbReference type="ARBA" id="ARBA00005735"/>
    </source>
</evidence>
<evidence type="ECO:0000256" key="11">
    <source>
        <dbReference type="ARBA" id="ARBA00022968"/>
    </source>
</evidence>
<dbReference type="FunFam" id="2.20.25.420:FF:000001">
    <property type="entry name" value="Zinc finger protein ZPR1"/>
    <property type="match status" value="1"/>
</dbReference>
<evidence type="ECO:0000259" key="15">
    <source>
        <dbReference type="SMART" id="SM00709"/>
    </source>
</evidence>
<dbReference type="InterPro" id="IPR027791">
    <property type="entry name" value="Galactosyl_T_C"/>
</dbReference>
<keyword evidence="12" id="KW-1133">Transmembrane helix</keyword>
<dbReference type="Gene3D" id="2.20.25.420">
    <property type="entry name" value="ZPR1, zinc finger domain"/>
    <property type="match status" value="2"/>
</dbReference>
<evidence type="ECO:0000256" key="5">
    <source>
        <dbReference type="ARBA" id="ARBA00022676"/>
    </source>
</evidence>
<dbReference type="EMBL" id="OC916386">
    <property type="protein sequence ID" value="CAD7644107.1"/>
    <property type="molecule type" value="Genomic_DNA"/>
</dbReference>
<dbReference type="Pfam" id="PF03367">
    <property type="entry name" value="Zn_ribbon_ZPR1"/>
    <property type="match status" value="2"/>
</dbReference>
<name>A0A7R9LP89_9ACAR</name>
<dbReference type="GO" id="GO:0016020">
    <property type="term" value="C:membrane"/>
    <property type="evidence" value="ECO:0007669"/>
    <property type="project" value="UniProtKB-SubCell"/>
</dbReference>
<gene>
    <name evidence="16" type="ORF">ONB1V03_LOCUS4489</name>
</gene>
<evidence type="ECO:0000256" key="13">
    <source>
        <dbReference type="ARBA" id="ARBA00023136"/>
    </source>
</evidence>
<keyword evidence="10" id="KW-0862">Zinc</keyword>
<dbReference type="FunFam" id="2.20.25.420:FF:000003">
    <property type="entry name" value="zinc finger protein ZPR1"/>
    <property type="match status" value="1"/>
</dbReference>
<evidence type="ECO:0000256" key="9">
    <source>
        <dbReference type="ARBA" id="ARBA00022771"/>
    </source>
</evidence>
<evidence type="ECO:0000256" key="10">
    <source>
        <dbReference type="ARBA" id="ARBA00022833"/>
    </source>
</evidence>
<dbReference type="PRINTS" id="PR02050">
    <property type="entry name" value="B14GALTRFASE"/>
</dbReference>
<dbReference type="SMART" id="SM00709">
    <property type="entry name" value="Zpr1"/>
    <property type="match status" value="2"/>
</dbReference>
<keyword evidence="7" id="KW-0812">Transmembrane</keyword>
<dbReference type="PANTHER" id="PTHR10876">
    <property type="entry name" value="ZINC FINGER PROTEIN ZPR1"/>
    <property type="match status" value="1"/>
</dbReference>
<dbReference type="UniPathway" id="UPA00378"/>
<evidence type="ECO:0000256" key="2">
    <source>
        <dbReference type="ARBA" id="ARBA00004922"/>
    </source>
</evidence>
<keyword evidence="11" id="KW-0735">Signal-anchor</keyword>
<dbReference type="InterPro" id="IPR029044">
    <property type="entry name" value="Nucleotide-diphossugar_trans"/>
</dbReference>
<dbReference type="GO" id="GO:0008270">
    <property type="term" value="F:zinc ion binding"/>
    <property type="evidence" value="ECO:0007669"/>
    <property type="project" value="UniProtKB-KW"/>
</dbReference>
<dbReference type="EMBL" id="CAJPVJ010001561">
    <property type="protein sequence ID" value="CAG2164942.1"/>
    <property type="molecule type" value="Genomic_DNA"/>
</dbReference>
<evidence type="ECO:0000256" key="6">
    <source>
        <dbReference type="ARBA" id="ARBA00022679"/>
    </source>
</evidence>
<accession>A0A7R9LP89</accession>
<keyword evidence="14" id="KW-0325">Glycoprotein</keyword>
<keyword evidence="13" id="KW-0472">Membrane</keyword>
<evidence type="ECO:0000256" key="1">
    <source>
        <dbReference type="ARBA" id="ARBA00004606"/>
    </source>
</evidence>
<evidence type="ECO:0000256" key="14">
    <source>
        <dbReference type="ARBA" id="ARBA00023180"/>
    </source>
</evidence>
<evidence type="ECO:0000256" key="7">
    <source>
        <dbReference type="ARBA" id="ARBA00022692"/>
    </source>
</evidence>
<dbReference type="GO" id="GO:0005975">
    <property type="term" value="P:carbohydrate metabolic process"/>
    <property type="evidence" value="ECO:0007669"/>
    <property type="project" value="InterPro"/>
</dbReference>
<feature type="domain" description="Zinc finger ZPR1-type" evidence="15">
    <location>
        <begin position="397"/>
        <end position="562"/>
    </location>
</feature>
<keyword evidence="6" id="KW-0808">Transferase</keyword>
<dbReference type="CDD" id="cd00899">
    <property type="entry name" value="b4GalT"/>
    <property type="match status" value="1"/>
</dbReference>
<evidence type="ECO:0000313" key="17">
    <source>
        <dbReference type="Proteomes" id="UP000728032"/>
    </source>
</evidence>
<dbReference type="Proteomes" id="UP000728032">
    <property type="component" value="Unassembled WGS sequence"/>
</dbReference>
<organism evidence="16">
    <name type="scientific">Oppiella nova</name>
    <dbReference type="NCBI Taxonomy" id="334625"/>
    <lineage>
        <taxon>Eukaryota</taxon>
        <taxon>Metazoa</taxon>
        <taxon>Ecdysozoa</taxon>
        <taxon>Arthropoda</taxon>
        <taxon>Chelicerata</taxon>
        <taxon>Arachnida</taxon>
        <taxon>Acari</taxon>
        <taxon>Acariformes</taxon>
        <taxon>Sarcoptiformes</taxon>
        <taxon>Oribatida</taxon>
        <taxon>Brachypylina</taxon>
        <taxon>Oppioidea</taxon>
        <taxon>Oppiidae</taxon>
        <taxon>Oppiella</taxon>
    </lineage>
</organism>